<proteinExistence type="predicted"/>
<keyword evidence="3" id="KW-1185">Reference proteome</keyword>
<evidence type="ECO:0000313" key="2">
    <source>
        <dbReference type="EMBL" id="KIX07759.1"/>
    </source>
</evidence>
<feature type="region of interest" description="Disordered" evidence="1">
    <location>
        <begin position="1"/>
        <end position="21"/>
    </location>
</feature>
<gene>
    <name evidence="2" type="ORF">Z518_02413</name>
</gene>
<accession>A0A0D2IPF1</accession>
<reference evidence="2 3" key="1">
    <citation type="submission" date="2015-01" db="EMBL/GenBank/DDBJ databases">
        <title>The Genome Sequence of Rhinocladiella mackenzie CBS 650.93.</title>
        <authorList>
            <consortium name="The Broad Institute Genomics Platform"/>
            <person name="Cuomo C."/>
            <person name="de Hoog S."/>
            <person name="Gorbushina A."/>
            <person name="Stielow B."/>
            <person name="Teixiera M."/>
            <person name="Abouelleil A."/>
            <person name="Chapman S.B."/>
            <person name="Priest M."/>
            <person name="Young S.K."/>
            <person name="Wortman J."/>
            <person name="Nusbaum C."/>
            <person name="Birren B."/>
        </authorList>
    </citation>
    <scope>NUCLEOTIDE SEQUENCE [LARGE SCALE GENOMIC DNA]</scope>
    <source>
        <strain evidence="2 3">CBS 650.93</strain>
    </source>
</reference>
<dbReference type="Proteomes" id="UP000053617">
    <property type="component" value="Unassembled WGS sequence"/>
</dbReference>
<dbReference type="RefSeq" id="XP_013274895.1">
    <property type="nucleotide sequence ID" value="XM_013419441.1"/>
</dbReference>
<dbReference type="GeneID" id="25290484"/>
<protein>
    <submittedName>
        <fullName evidence="2">Uncharacterized protein</fullName>
    </submittedName>
</protein>
<dbReference type="VEuPathDB" id="FungiDB:Z518_02413"/>
<evidence type="ECO:0000256" key="1">
    <source>
        <dbReference type="SAM" id="MobiDB-lite"/>
    </source>
</evidence>
<evidence type="ECO:0000313" key="3">
    <source>
        <dbReference type="Proteomes" id="UP000053617"/>
    </source>
</evidence>
<organism evidence="2 3">
    <name type="scientific">Rhinocladiella mackenziei CBS 650.93</name>
    <dbReference type="NCBI Taxonomy" id="1442369"/>
    <lineage>
        <taxon>Eukaryota</taxon>
        <taxon>Fungi</taxon>
        <taxon>Dikarya</taxon>
        <taxon>Ascomycota</taxon>
        <taxon>Pezizomycotina</taxon>
        <taxon>Eurotiomycetes</taxon>
        <taxon>Chaetothyriomycetidae</taxon>
        <taxon>Chaetothyriales</taxon>
        <taxon>Herpotrichiellaceae</taxon>
        <taxon>Rhinocladiella</taxon>
    </lineage>
</organism>
<dbReference type="EMBL" id="KN847476">
    <property type="protein sequence ID" value="KIX07759.1"/>
    <property type="molecule type" value="Genomic_DNA"/>
</dbReference>
<sequence length="174" mass="19597">MSSSPEDGKSRHKNGPSSIKNDSCFVIQEFPQSLQWKQYWLQAITATFTTANREYTPQSQAILRPDSCNMAPSEDSNGKPSSKTAYHACLYCKTDDRGSKKKGTGSKHSTFCPERQKRPVTAAGAYNWQDGDIKDRMDNYLVRLEKYKSRWEHEISSSISGKDSFGNGYTCCPN</sequence>
<name>A0A0D2IPF1_9EURO</name>
<dbReference type="HOGENOM" id="CLU_1540941_0_0_1"/>
<dbReference type="AlphaFoldDB" id="A0A0D2IPF1"/>